<dbReference type="eggNOG" id="ENOG5032XSX">
    <property type="taxonomic scope" value="Bacteria"/>
</dbReference>
<evidence type="ECO:0000313" key="2">
    <source>
        <dbReference type="Proteomes" id="UP000010472"/>
    </source>
</evidence>
<protein>
    <submittedName>
        <fullName evidence="1">Uncharacterized protein</fullName>
    </submittedName>
</protein>
<dbReference type="PATRIC" id="fig|1173022.3.peg.3696"/>
<dbReference type="AlphaFoldDB" id="K9W381"/>
<dbReference type="RefSeq" id="WP_015204355.1">
    <property type="nucleotide sequence ID" value="NC_019753.1"/>
</dbReference>
<keyword evidence="2" id="KW-1185">Reference proteome</keyword>
<organism evidence="1 2">
    <name type="scientific">Crinalium epipsammum PCC 9333</name>
    <dbReference type="NCBI Taxonomy" id="1173022"/>
    <lineage>
        <taxon>Bacteria</taxon>
        <taxon>Bacillati</taxon>
        <taxon>Cyanobacteriota</taxon>
        <taxon>Cyanophyceae</taxon>
        <taxon>Gomontiellales</taxon>
        <taxon>Gomontiellaceae</taxon>
        <taxon>Crinalium</taxon>
    </lineage>
</organism>
<sequence length="193" mass="22227">MVELTTEQLIYLLHAYAYTERDTVTKGTVKSYLPEEWKEKAEEIYTGLEQQKLIKLTSKGRFLVTEQGERTLIANLAATNYQFTSIKGPKVLNTLLKCIGKAAEGCFDLNSSEKMTFDEFLFKFKTLYFEERKRQELTGVVAIHKQEILKSFQDANSATLSLEQLNVYFDKLKSSGKIFVSKGEKDELIHWVE</sequence>
<dbReference type="OrthoDB" id="460626at2"/>
<gene>
    <name evidence="1" type="ORF">Cri9333_3421</name>
</gene>
<dbReference type="KEGG" id="cep:Cri9333_3421"/>
<dbReference type="Proteomes" id="UP000010472">
    <property type="component" value="Chromosome"/>
</dbReference>
<evidence type="ECO:0000313" key="1">
    <source>
        <dbReference type="EMBL" id="AFZ14249.1"/>
    </source>
</evidence>
<proteinExistence type="predicted"/>
<dbReference type="EMBL" id="CP003620">
    <property type="protein sequence ID" value="AFZ14249.1"/>
    <property type="molecule type" value="Genomic_DNA"/>
</dbReference>
<reference evidence="1 2" key="1">
    <citation type="submission" date="2012-06" db="EMBL/GenBank/DDBJ databases">
        <title>Finished chromosome of genome of Crinalium epipsammum PCC 9333.</title>
        <authorList>
            <consortium name="US DOE Joint Genome Institute"/>
            <person name="Gugger M."/>
            <person name="Coursin T."/>
            <person name="Rippka R."/>
            <person name="Tandeau De Marsac N."/>
            <person name="Huntemann M."/>
            <person name="Wei C.-L."/>
            <person name="Han J."/>
            <person name="Detter J.C."/>
            <person name="Han C."/>
            <person name="Tapia R."/>
            <person name="Davenport K."/>
            <person name="Daligault H."/>
            <person name="Erkkila T."/>
            <person name="Gu W."/>
            <person name="Munk A.C.C."/>
            <person name="Teshima H."/>
            <person name="Xu Y."/>
            <person name="Chain P."/>
            <person name="Chen A."/>
            <person name="Krypides N."/>
            <person name="Mavromatis K."/>
            <person name="Markowitz V."/>
            <person name="Szeto E."/>
            <person name="Ivanova N."/>
            <person name="Mikhailova N."/>
            <person name="Ovchinnikova G."/>
            <person name="Pagani I."/>
            <person name="Pati A."/>
            <person name="Goodwin L."/>
            <person name="Peters L."/>
            <person name="Pitluck S."/>
            <person name="Woyke T."/>
            <person name="Kerfeld C."/>
        </authorList>
    </citation>
    <scope>NUCLEOTIDE SEQUENCE [LARGE SCALE GENOMIC DNA]</scope>
    <source>
        <strain evidence="1 2">PCC 9333</strain>
    </source>
</reference>
<accession>K9W381</accession>
<dbReference type="HOGENOM" id="CLU_1420896_0_0_3"/>
<name>K9W381_9CYAN</name>